<evidence type="ECO:0000256" key="6">
    <source>
        <dbReference type="ARBA" id="ARBA00022989"/>
    </source>
</evidence>
<comment type="subcellular location">
    <subcellularLocation>
        <location evidence="1">Membrane</location>
        <topology evidence="1">Multi-pass membrane protein</topology>
    </subcellularLocation>
</comment>
<feature type="transmembrane region" description="Helical" evidence="8">
    <location>
        <begin position="185"/>
        <end position="204"/>
    </location>
</feature>
<keyword evidence="7 8" id="KW-0472">Membrane</keyword>
<evidence type="ECO:0000256" key="1">
    <source>
        <dbReference type="ARBA" id="ARBA00004141"/>
    </source>
</evidence>
<keyword evidence="5 8" id="KW-0812">Transmembrane</keyword>
<dbReference type="GO" id="GO:0016020">
    <property type="term" value="C:membrane"/>
    <property type="evidence" value="ECO:0007669"/>
    <property type="project" value="UniProtKB-SubCell"/>
</dbReference>
<accession>A0A2N0Z757</accession>
<proteinExistence type="inferred from homology"/>
<keyword evidence="10" id="KW-1185">Reference proteome</keyword>
<feature type="transmembrane region" description="Helical" evidence="8">
    <location>
        <begin position="269"/>
        <end position="294"/>
    </location>
</feature>
<dbReference type="RefSeq" id="WP_101175460.1">
    <property type="nucleotide sequence ID" value="NZ_PISE01000004.1"/>
</dbReference>
<dbReference type="OrthoDB" id="1891864at2"/>
<dbReference type="PANTHER" id="PTHR34975">
    <property type="entry name" value="SPORE GERMINATION PROTEIN A2"/>
    <property type="match status" value="1"/>
</dbReference>
<evidence type="ECO:0000256" key="5">
    <source>
        <dbReference type="ARBA" id="ARBA00022692"/>
    </source>
</evidence>
<dbReference type="Proteomes" id="UP000233375">
    <property type="component" value="Unassembled WGS sequence"/>
</dbReference>
<dbReference type="EMBL" id="PISE01000004">
    <property type="protein sequence ID" value="PKG25355.1"/>
    <property type="molecule type" value="Genomic_DNA"/>
</dbReference>
<gene>
    <name evidence="9" type="ORF">CWS01_02425</name>
</gene>
<dbReference type="AlphaFoldDB" id="A0A2N0Z757"/>
<dbReference type="Pfam" id="PF03845">
    <property type="entry name" value="Spore_permease"/>
    <property type="match status" value="1"/>
</dbReference>
<comment type="caution">
    <text evidence="9">The sequence shown here is derived from an EMBL/GenBank/DDBJ whole genome shotgun (WGS) entry which is preliminary data.</text>
</comment>
<protein>
    <recommendedName>
        <fullName evidence="11">Spore germination protein KB</fullName>
    </recommendedName>
</protein>
<evidence type="ECO:0000256" key="3">
    <source>
        <dbReference type="ARBA" id="ARBA00022448"/>
    </source>
</evidence>
<feature type="transmembrane region" description="Helical" evidence="8">
    <location>
        <begin position="114"/>
        <end position="131"/>
    </location>
</feature>
<feature type="transmembrane region" description="Helical" evidence="8">
    <location>
        <begin position="143"/>
        <end position="165"/>
    </location>
</feature>
<evidence type="ECO:0000256" key="4">
    <source>
        <dbReference type="ARBA" id="ARBA00022544"/>
    </source>
</evidence>
<keyword evidence="3" id="KW-0813">Transport</keyword>
<dbReference type="PANTHER" id="PTHR34975:SF2">
    <property type="entry name" value="SPORE GERMINATION PROTEIN A2"/>
    <property type="match status" value="1"/>
</dbReference>
<evidence type="ECO:0000313" key="9">
    <source>
        <dbReference type="EMBL" id="PKG25355.1"/>
    </source>
</evidence>
<evidence type="ECO:0000256" key="2">
    <source>
        <dbReference type="ARBA" id="ARBA00007998"/>
    </source>
</evidence>
<name>A0A2N0Z757_9BACI</name>
<sequence length="370" mass="42087">MERAKVSVIQLFAMMFMFNMGTALVISYGISARKDAWFAILLSLAAGIILFFIYYLLFRQYPKLPLTSYSREIFGKYLGWMIGFLYILYFLHVSSKNIRELSDLLVSSTLQETPTLAIIIPLVLAICYVLYMGIEVLARTSEVFIVILFLFGIAGNFFVLVSGNVEFHNLRPFLEDGWKPILDTIFPYTITFPFGEMIVFTMLLPFLNKSKYVKKVWLSAVISSGLILSWTVSLNIAVLGVEVTERATFPTLATVGKINLLDFVQRLDAIVVFTLLITVFFKASIYIYGTVAAIADLFGLKNHHRIIFPVGIIVIYLSMITSSNIPEHSEEGRLEAYYLHLPLVIILPFIMMIFSYIKKFLKKKKAVKIS</sequence>
<dbReference type="InterPro" id="IPR004761">
    <property type="entry name" value="Spore_GerAB"/>
</dbReference>
<feature type="transmembrane region" description="Helical" evidence="8">
    <location>
        <begin position="216"/>
        <end position="241"/>
    </location>
</feature>
<comment type="similarity">
    <text evidence="2">Belongs to the amino acid-polyamine-organocation (APC) superfamily. Spore germination protein (SGP) (TC 2.A.3.9) family.</text>
</comment>
<evidence type="ECO:0000256" key="8">
    <source>
        <dbReference type="SAM" id="Phobius"/>
    </source>
</evidence>
<evidence type="ECO:0008006" key="11">
    <source>
        <dbReference type="Google" id="ProtNLM"/>
    </source>
</evidence>
<feature type="transmembrane region" description="Helical" evidence="8">
    <location>
        <begin position="77"/>
        <end position="94"/>
    </location>
</feature>
<feature type="transmembrane region" description="Helical" evidence="8">
    <location>
        <begin position="36"/>
        <end position="57"/>
    </location>
</feature>
<evidence type="ECO:0000256" key="7">
    <source>
        <dbReference type="ARBA" id="ARBA00023136"/>
    </source>
</evidence>
<keyword evidence="6 8" id="KW-1133">Transmembrane helix</keyword>
<dbReference type="GO" id="GO:0009847">
    <property type="term" value="P:spore germination"/>
    <property type="evidence" value="ECO:0007669"/>
    <property type="project" value="InterPro"/>
</dbReference>
<feature type="transmembrane region" description="Helical" evidence="8">
    <location>
        <begin position="12"/>
        <end position="30"/>
    </location>
</feature>
<keyword evidence="4" id="KW-0309">Germination</keyword>
<dbReference type="NCBIfam" id="TIGR00912">
    <property type="entry name" value="2A0309"/>
    <property type="match status" value="1"/>
</dbReference>
<feature type="transmembrane region" description="Helical" evidence="8">
    <location>
        <begin position="306"/>
        <end position="325"/>
    </location>
</feature>
<organism evidence="9 10">
    <name type="scientific">Niallia nealsonii</name>
    <dbReference type="NCBI Taxonomy" id="115979"/>
    <lineage>
        <taxon>Bacteria</taxon>
        <taxon>Bacillati</taxon>
        <taxon>Bacillota</taxon>
        <taxon>Bacilli</taxon>
        <taxon>Bacillales</taxon>
        <taxon>Bacillaceae</taxon>
        <taxon>Niallia</taxon>
    </lineage>
</organism>
<evidence type="ECO:0000313" key="10">
    <source>
        <dbReference type="Proteomes" id="UP000233375"/>
    </source>
</evidence>
<reference evidence="9 10" key="1">
    <citation type="journal article" date="2003" name="Int. J. Syst. Evol. Microbiol.">
        <title>Bacillus nealsonii sp. nov., isolated from a spacecraft-assembly facility, whose spores are gamma-radiation resistant.</title>
        <authorList>
            <person name="Venkateswaran K."/>
            <person name="Kempf M."/>
            <person name="Chen F."/>
            <person name="Satomi M."/>
            <person name="Nicholson W."/>
            <person name="Kern R."/>
        </authorList>
    </citation>
    <scope>NUCLEOTIDE SEQUENCE [LARGE SCALE GENOMIC DNA]</scope>
    <source>
        <strain evidence="9 10">FO-92</strain>
    </source>
</reference>
<feature type="transmembrane region" description="Helical" evidence="8">
    <location>
        <begin position="337"/>
        <end position="357"/>
    </location>
</feature>